<gene>
    <name evidence="4" type="primary">purU</name>
    <name evidence="4" type="ORF">Pan189_15370</name>
</gene>
<dbReference type="Pfam" id="PF00551">
    <property type="entry name" value="Formyl_trans_N"/>
    <property type="match status" value="1"/>
</dbReference>
<sequence length="305" mass="34688">MIELERVPFELESFWQQPPMEVIVTAVGPDSQGLADPIVHYVTGAGANIHEIQMYDRGAERLFAMLVRVEWPVEQESVATLRERLTEIGRVKGLTVRVWSRDEHARPPRLAICTTFRPEPPLAILRGIRDGRLKAEAAVMIGNRQACRGLAEQFDVPWHNVADEKGSPDNDRMVQLFDEYEVDYIVLARYMRVLPPRTCWEFAGGRIINLHHGLLPPFPGFRPYEDAFEHKMLTYGATAHFIVPELDAGNQIIHQSTITVRPGTSLEEIKRLGEGDNEPTCLAEAVRRVVDREVTLRFHRVVPVD</sequence>
<dbReference type="Proteomes" id="UP000317318">
    <property type="component" value="Chromosome"/>
</dbReference>
<dbReference type="PIRSF" id="PIRSF036480">
    <property type="entry name" value="FormyFH4_hydr"/>
    <property type="match status" value="1"/>
</dbReference>
<keyword evidence="1" id="KW-0554">One-carbon metabolism</keyword>
<dbReference type="Pfam" id="PF13740">
    <property type="entry name" value="ACT_6"/>
    <property type="match status" value="1"/>
</dbReference>
<dbReference type="PANTHER" id="PTHR42706:SF1">
    <property type="entry name" value="FORMYLTETRAHYDROFOLATE DEFORMYLASE 2, MITOCHONDRIAL"/>
    <property type="match status" value="1"/>
</dbReference>
<dbReference type="AlphaFoldDB" id="A0A517QZU0"/>
<dbReference type="EC" id="3.5.1.10" evidence="4"/>
<evidence type="ECO:0000256" key="1">
    <source>
        <dbReference type="ARBA" id="ARBA00022563"/>
    </source>
</evidence>
<dbReference type="InterPro" id="IPR036477">
    <property type="entry name" value="Formyl_transf_N_sf"/>
</dbReference>
<keyword evidence="5" id="KW-1185">Reference proteome</keyword>
<dbReference type="SUPFAM" id="SSF55021">
    <property type="entry name" value="ACT-like"/>
    <property type="match status" value="1"/>
</dbReference>
<organism evidence="4 5">
    <name type="scientific">Stratiformator vulcanicus</name>
    <dbReference type="NCBI Taxonomy" id="2527980"/>
    <lineage>
        <taxon>Bacteria</taxon>
        <taxon>Pseudomonadati</taxon>
        <taxon>Planctomycetota</taxon>
        <taxon>Planctomycetia</taxon>
        <taxon>Planctomycetales</taxon>
        <taxon>Planctomycetaceae</taxon>
        <taxon>Stratiformator</taxon>
    </lineage>
</organism>
<evidence type="ECO:0000256" key="2">
    <source>
        <dbReference type="ARBA" id="ARBA00022801"/>
    </source>
</evidence>
<dbReference type="GO" id="GO:0006730">
    <property type="term" value="P:one-carbon metabolic process"/>
    <property type="evidence" value="ECO:0007669"/>
    <property type="project" value="UniProtKB-KW"/>
</dbReference>
<evidence type="ECO:0000313" key="5">
    <source>
        <dbReference type="Proteomes" id="UP000317318"/>
    </source>
</evidence>
<dbReference type="Gene3D" id="3.40.50.170">
    <property type="entry name" value="Formyl transferase, N-terminal domain"/>
    <property type="match status" value="1"/>
</dbReference>
<dbReference type="GO" id="GO:0008864">
    <property type="term" value="F:formyltetrahydrofolate deformylase activity"/>
    <property type="evidence" value="ECO:0007669"/>
    <property type="project" value="UniProtKB-EC"/>
</dbReference>
<dbReference type="GO" id="GO:0006189">
    <property type="term" value="P:'de novo' IMP biosynthetic process"/>
    <property type="evidence" value="ECO:0007669"/>
    <property type="project" value="InterPro"/>
</dbReference>
<proteinExistence type="predicted"/>
<dbReference type="SUPFAM" id="SSF53328">
    <property type="entry name" value="Formyltransferase"/>
    <property type="match status" value="1"/>
</dbReference>
<dbReference type="PRINTS" id="PR01575">
    <property type="entry name" value="FFH4HYDRLASE"/>
</dbReference>
<keyword evidence="2 4" id="KW-0378">Hydrolase</keyword>
<name>A0A517QZU0_9PLAN</name>
<accession>A0A517QZU0</accession>
<reference evidence="4 5" key="1">
    <citation type="submission" date="2019-02" db="EMBL/GenBank/DDBJ databases">
        <title>Deep-cultivation of Planctomycetes and their phenomic and genomic characterization uncovers novel biology.</title>
        <authorList>
            <person name="Wiegand S."/>
            <person name="Jogler M."/>
            <person name="Boedeker C."/>
            <person name="Pinto D."/>
            <person name="Vollmers J."/>
            <person name="Rivas-Marin E."/>
            <person name="Kohn T."/>
            <person name="Peeters S.H."/>
            <person name="Heuer A."/>
            <person name="Rast P."/>
            <person name="Oberbeckmann S."/>
            <person name="Bunk B."/>
            <person name="Jeske O."/>
            <person name="Meyerdierks A."/>
            <person name="Storesund J.E."/>
            <person name="Kallscheuer N."/>
            <person name="Luecker S."/>
            <person name="Lage O.M."/>
            <person name="Pohl T."/>
            <person name="Merkel B.J."/>
            <person name="Hornburger P."/>
            <person name="Mueller R.-W."/>
            <person name="Bruemmer F."/>
            <person name="Labrenz M."/>
            <person name="Spormann A.M."/>
            <person name="Op den Camp H."/>
            <person name="Overmann J."/>
            <person name="Amann R."/>
            <person name="Jetten M.S.M."/>
            <person name="Mascher T."/>
            <person name="Medema M.H."/>
            <person name="Devos D.P."/>
            <person name="Kaster A.-K."/>
            <person name="Ovreas L."/>
            <person name="Rohde M."/>
            <person name="Galperin M.Y."/>
            <person name="Jogler C."/>
        </authorList>
    </citation>
    <scope>NUCLEOTIDE SEQUENCE [LARGE SCALE GENOMIC DNA]</scope>
    <source>
        <strain evidence="4 5">Pan189</strain>
    </source>
</reference>
<protein>
    <submittedName>
        <fullName evidence="4">Formyltetrahydrofolate deformylase</fullName>
        <ecNumber evidence="4">3.5.1.10</ecNumber>
    </submittedName>
</protein>
<dbReference type="InterPro" id="IPR004810">
    <property type="entry name" value="PurU"/>
</dbReference>
<feature type="domain" description="Formyl transferase N-terminal" evidence="3">
    <location>
        <begin position="123"/>
        <end position="272"/>
    </location>
</feature>
<evidence type="ECO:0000313" key="4">
    <source>
        <dbReference type="EMBL" id="QDT37165.1"/>
    </source>
</evidence>
<dbReference type="Gene3D" id="3.30.70.260">
    <property type="match status" value="1"/>
</dbReference>
<evidence type="ECO:0000259" key="3">
    <source>
        <dbReference type="Pfam" id="PF00551"/>
    </source>
</evidence>
<dbReference type="PANTHER" id="PTHR42706">
    <property type="entry name" value="FORMYLTETRAHYDROFOLATE DEFORMYLASE"/>
    <property type="match status" value="1"/>
</dbReference>
<dbReference type="InterPro" id="IPR002376">
    <property type="entry name" value="Formyl_transf_N"/>
</dbReference>
<dbReference type="EMBL" id="CP036268">
    <property type="protein sequence ID" value="QDT37165.1"/>
    <property type="molecule type" value="Genomic_DNA"/>
</dbReference>
<dbReference type="InterPro" id="IPR045865">
    <property type="entry name" value="ACT-like_dom_sf"/>
</dbReference>
<dbReference type="KEGG" id="svp:Pan189_15370"/>